<keyword evidence="2" id="KW-0694">RNA-binding</keyword>
<dbReference type="EMBL" id="JANPWB010000015">
    <property type="protein sequence ID" value="KAJ1092763.1"/>
    <property type="molecule type" value="Genomic_DNA"/>
</dbReference>
<keyword evidence="6" id="KW-1185">Reference proteome</keyword>
<dbReference type="InterPro" id="IPR028275">
    <property type="entry name" value="CLU_N"/>
</dbReference>
<evidence type="ECO:0000256" key="2">
    <source>
        <dbReference type="HAMAP-Rule" id="MF_03013"/>
    </source>
</evidence>
<evidence type="ECO:0000313" key="6">
    <source>
        <dbReference type="Proteomes" id="UP001066276"/>
    </source>
</evidence>
<feature type="region of interest" description="Disordered" evidence="3">
    <location>
        <begin position="1"/>
        <end position="93"/>
    </location>
</feature>
<dbReference type="InterPro" id="IPR027523">
    <property type="entry name" value="CLU_prot"/>
</dbReference>
<dbReference type="InterPro" id="IPR011990">
    <property type="entry name" value="TPR-like_helical_dom_sf"/>
</dbReference>
<dbReference type="FunFam" id="3.30.2280.10:FF:000001">
    <property type="entry name" value="Clustered mitochondria (CluA/CLU1) homolog"/>
    <property type="match status" value="1"/>
</dbReference>
<organism evidence="5 6">
    <name type="scientific">Pleurodeles waltl</name>
    <name type="common">Iberian ribbed newt</name>
    <dbReference type="NCBI Taxonomy" id="8319"/>
    <lineage>
        <taxon>Eukaryota</taxon>
        <taxon>Metazoa</taxon>
        <taxon>Chordata</taxon>
        <taxon>Craniata</taxon>
        <taxon>Vertebrata</taxon>
        <taxon>Euteleostomi</taxon>
        <taxon>Amphibia</taxon>
        <taxon>Batrachia</taxon>
        <taxon>Caudata</taxon>
        <taxon>Salamandroidea</taxon>
        <taxon>Salamandridae</taxon>
        <taxon>Pleurodelinae</taxon>
        <taxon>Pleurodeles</taxon>
    </lineage>
</organism>
<dbReference type="PROSITE" id="PS51823">
    <property type="entry name" value="CLU"/>
    <property type="match status" value="1"/>
</dbReference>
<protein>
    <recommendedName>
        <fullName evidence="2">Clustered mitochondria protein homolog</fullName>
    </recommendedName>
</protein>
<dbReference type="Pfam" id="PF13374">
    <property type="entry name" value="TPR_10"/>
    <property type="match status" value="1"/>
</dbReference>
<dbReference type="Pfam" id="PF13236">
    <property type="entry name" value="CLU"/>
    <property type="match status" value="1"/>
</dbReference>
<comment type="subcellular location">
    <subcellularLocation>
        <location evidence="2">Cytoplasm</location>
    </subcellularLocation>
    <subcellularLocation>
        <location evidence="2">Cytoplasmic granule</location>
    </subcellularLocation>
</comment>
<dbReference type="FunFam" id="1.25.40.10:FF:000099">
    <property type="entry name" value="Clustered mitochondria protein homolog"/>
    <property type="match status" value="1"/>
</dbReference>
<dbReference type="PANTHER" id="PTHR12601">
    <property type="entry name" value="EUKARYOTIC TRANSLATION INITIATION FACTOR 3 SUBUNIT EIF-3"/>
    <property type="match status" value="1"/>
</dbReference>
<comment type="caution">
    <text evidence="5">The sequence shown here is derived from an EMBL/GenBank/DDBJ whole genome shotgun (WGS) entry which is preliminary data.</text>
</comment>
<feature type="compositionally biased region" description="Polar residues" evidence="3">
    <location>
        <begin position="1462"/>
        <end position="1493"/>
    </location>
</feature>
<feature type="region of interest" description="Disordered" evidence="3">
    <location>
        <begin position="1283"/>
        <end position="1313"/>
    </location>
</feature>
<sequence>MEQSGDLPGASPRAACTAVDRAGPLRGTHKLRDTCPRAAADMVSDSQPQPAPEDAQSTGDKSQEGACGQGNESLSKEVNGNETHNNLDMPAAPDQDKMFNVKIQLPGADALDLQVSPRELVQEIVQVLMEHEDSCHRTCFSLQHEGSVLDSFSELTVVEGLKDGSLLKVIEEPYTIREVRIHIRHFRDLLKSLDPVDAYNGVDCNSLSFLNIISEGDIGDPACLENNGKKKKRISSDQGLESIDCSPPEYILPGSQERPLCPLQPMSTESKPTQCLKALMMSGWNPPPGNRKMHGDLMYLNVITLEDHHVNITASNRGFYINQSTADTFNPKPANPSHLSHSLVELFNQISPAFKKNFAALQKKRVHRHPLERIATPFQVYSWTAPCTNHIIDCVRAEDAYTSRMGYEEHIPGQVRDWNEELQTTKELPRILSTDQMLRERATYKINSDYVAASTRGAMAVIDGNIMAINPGEEPKMQMFIWNNIFFSLGFDVRDHYKELGGDHAAHVAASHDLKGVQVYSDLDIDELYVLGTVVLDYRGHRVTAQSIIPGILDRKEDQSVVYGSIDFGKTVSSNAKYLTLLQKASKPLRILKHKVLNEKEEEVMLCSSVECKGIVGNDGRHYILDLLRTFPPDLNFLPLDGEEMPEECHKMRFPRAYRHKLCCLRPELVDSFVQYKYTQFMNLVMDRSQKLSKENKGNKDADALGVDIIRDVCQEIGSVSDFIFDIRFNPDACSSVVRFPESEKEANQKQKRLLKEASAFLVSVKIPNFVKDCLEHVIVPLDGVTMTEALHRHGINVRYLGTIAEVIQQSENKPQLDHIHRIVIGEIVTRSAKHIIRRYLQGSEMSSLSAAVSHFLNCFLSSYLNPVAHLPADELQSRRRKGKRKVRNQENGDNSALTNMIPSELWKQIQKEVRDCFDFTLPCDGVDQLVKEFSIQKMTLLREFCVKAGIQISLREYNFDSRHKPAVTEEDILNMFPVVKHINVHAKDATRVLQTAKTTIQQGNIKEGAVLLNEAVVQFNNVYGAVHPEISMCLRLLAKLQYILGDVPSALETQQKAVIMTERTLGYDHPSAIQDYVFLALFCFANAQLPVALKLLYRARYLMLLVVGEDHPTMATLDSNIGIVLQAVSECDLAMRFLEKALEINTKYHGKKSLQTALSHHLVALVYTSKAEFRSAMQHEKETYTIYRSLLGDPHDRTKESSAFLKHVTQQAVNLQRTMNEIYKNGSSATIPRVQITPPGVETLLEQLNLINGILLINVRSKEEVTKDKQMETVEDGKVKDGAALGHTQVDVDSAKQTMATESPPETELTKTEPALEEELINNESAAEDKSKEILATKTAAEDSFTDSVTSRAVAADNPSVTKITNTQTDTEDKLTNIKPAGVVELTTMESSLNEEKIRSEPTVEDELPNGKPSTPDELTNTEPTPGNILIDAEPATEGQLLNGKHTAEDQLTKREHSSHDQLTNGEPTSQDKLTNGETATEESVTNGNTGAEDQLTKVEPTDDDQLTKGQPKCLEASAD</sequence>
<keyword evidence="1 2" id="KW-0963">Cytoplasm</keyword>
<dbReference type="Proteomes" id="UP001066276">
    <property type="component" value="Chromosome 11"/>
</dbReference>
<comment type="function">
    <text evidence="2">mRNA-binding protein involved in proper cytoplasmic distribution of mitochondria. Specifically binds mRNAs of nuclear-encoded mitochondrial proteins in the cytoplasm and regulates transport or translation of these transcripts close to mitochondria, playing a role in mitochondrial biogenesis.</text>
</comment>
<feature type="compositionally biased region" description="Polar residues" evidence="3">
    <location>
        <begin position="70"/>
        <end position="86"/>
    </location>
</feature>
<proteinExistence type="inferred from homology"/>
<dbReference type="Pfam" id="PF05303">
    <property type="entry name" value="GSKIP_dom"/>
    <property type="match status" value="1"/>
</dbReference>
<feature type="region of interest" description="Disordered" evidence="3">
    <location>
        <begin position="876"/>
        <end position="895"/>
    </location>
</feature>
<evidence type="ECO:0000256" key="1">
    <source>
        <dbReference type="ARBA" id="ARBA00022490"/>
    </source>
</evidence>
<dbReference type="HAMAP" id="MF_03013">
    <property type="entry name" value="CLU"/>
    <property type="match status" value="1"/>
</dbReference>
<dbReference type="InterPro" id="IPR007967">
    <property type="entry name" value="GSKIP_dom"/>
</dbReference>
<evidence type="ECO:0000256" key="3">
    <source>
        <dbReference type="SAM" id="MobiDB-lite"/>
    </source>
</evidence>
<dbReference type="Pfam" id="PF12807">
    <property type="entry name" value="eIF3_p135"/>
    <property type="match status" value="1"/>
</dbReference>
<dbReference type="Pfam" id="PF13424">
    <property type="entry name" value="TPR_12"/>
    <property type="match status" value="1"/>
</dbReference>
<gene>
    <name evidence="5" type="ORF">NDU88_005873</name>
</gene>
<dbReference type="GO" id="GO:0005737">
    <property type="term" value="C:cytoplasm"/>
    <property type="evidence" value="ECO:0007669"/>
    <property type="project" value="UniProtKB-SubCell"/>
</dbReference>
<dbReference type="SUPFAM" id="SSF103107">
    <property type="entry name" value="Hypothetical protein c14orf129, hspc210"/>
    <property type="match status" value="1"/>
</dbReference>
<dbReference type="CDD" id="cd15466">
    <property type="entry name" value="CLU-central"/>
    <property type="match status" value="1"/>
</dbReference>
<dbReference type="GO" id="GO:0048312">
    <property type="term" value="P:intracellular distribution of mitochondria"/>
    <property type="evidence" value="ECO:0007669"/>
    <property type="project" value="TreeGrafter"/>
</dbReference>
<dbReference type="Pfam" id="PF15044">
    <property type="entry name" value="CLU_N"/>
    <property type="match status" value="1"/>
</dbReference>
<dbReference type="PANTHER" id="PTHR12601:SF50">
    <property type="entry name" value="CLUSTERED MITOCHONDRIA PROTEIN HOMOLOG"/>
    <property type="match status" value="1"/>
</dbReference>
<reference evidence="5" key="1">
    <citation type="journal article" date="2022" name="bioRxiv">
        <title>Sequencing and chromosome-scale assembly of the giantPleurodeles waltlgenome.</title>
        <authorList>
            <person name="Brown T."/>
            <person name="Elewa A."/>
            <person name="Iarovenko S."/>
            <person name="Subramanian E."/>
            <person name="Araus A.J."/>
            <person name="Petzold A."/>
            <person name="Susuki M."/>
            <person name="Suzuki K.-i.T."/>
            <person name="Hayashi T."/>
            <person name="Toyoda A."/>
            <person name="Oliveira C."/>
            <person name="Osipova E."/>
            <person name="Leigh N.D."/>
            <person name="Simon A."/>
            <person name="Yun M.H."/>
        </authorList>
    </citation>
    <scope>NUCLEOTIDE SEQUENCE</scope>
    <source>
        <strain evidence="5">20211129_DDA</strain>
        <tissue evidence="5">Liver</tissue>
    </source>
</reference>
<feature type="domain" description="Clu" evidence="4">
    <location>
        <begin position="396"/>
        <end position="638"/>
    </location>
</feature>
<dbReference type="Gene3D" id="1.25.40.10">
    <property type="entry name" value="Tetratricopeptide repeat domain"/>
    <property type="match status" value="1"/>
</dbReference>
<dbReference type="GO" id="GO:0003729">
    <property type="term" value="F:mRNA binding"/>
    <property type="evidence" value="ECO:0007669"/>
    <property type="project" value="TreeGrafter"/>
</dbReference>
<dbReference type="Gene3D" id="3.30.2280.10">
    <property type="entry name" value="Hypothetical protein (hspc210)"/>
    <property type="match status" value="1"/>
</dbReference>
<evidence type="ECO:0000259" key="4">
    <source>
        <dbReference type="PROSITE" id="PS51823"/>
    </source>
</evidence>
<evidence type="ECO:0000313" key="5">
    <source>
        <dbReference type="EMBL" id="KAJ1092763.1"/>
    </source>
</evidence>
<comment type="similarity">
    <text evidence="2">Belongs to the CLU family.</text>
</comment>
<dbReference type="GO" id="GO:0007005">
    <property type="term" value="P:mitochondrion organization"/>
    <property type="evidence" value="ECO:0007669"/>
    <property type="project" value="UniProtKB-UniRule"/>
</dbReference>
<name>A0AAV7LTA1_PLEWA</name>
<feature type="region of interest" description="Disordered" evidence="3">
    <location>
        <begin position="1362"/>
        <end position="1521"/>
    </location>
</feature>
<dbReference type="InterPro" id="IPR033646">
    <property type="entry name" value="CLU-central"/>
</dbReference>
<feature type="compositionally biased region" description="Basic and acidic residues" evidence="3">
    <location>
        <begin position="1447"/>
        <end position="1461"/>
    </location>
</feature>
<dbReference type="InterPro" id="IPR023231">
    <property type="entry name" value="GSKIP_dom_sf"/>
</dbReference>
<dbReference type="SUPFAM" id="SSF48452">
    <property type="entry name" value="TPR-like"/>
    <property type="match status" value="2"/>
</dbReference>
<accession>A0AAV7LTA1</accession>
<dbReference type="InterPro" id="IPR025697">
    <property type="entry name" value="CLU_dom"/>
</dbReference>